<accession>A0ABR3D5Y2</accession>
<feature type="non-terminal residue" evidence="1">
    <location>
        <position position="1"/>
    </location>
</feature>
<sequence>VKGMLRVIKRRSFAGKNGTFNVRCHVAVVPLFFVGEGTCRIQEGAGRLSLNHRNIIINLPSSAIPPTATIEALYKAINGYAKSYRFTVNRIQGHGKFRATIKDYIRYYIVCNRFGEVRKSIVTIRKIVSRKYGY</sequence>
<protein>
    <submittedName>
        <fullName evidence="1">Uncharacterized protein</fullName>
    </submittedName>
</protein>
<dbReference type="Proteomes" id="UP001451303">
    <property type="component" value="Unassembled WGS sequence"/>
</dbReference>
<keyword evidence="2" id="KW-1185">Reference proteome</keyword>
<evidence type="ECO:0000313" key="1">
    <source>
        <dbReference type="EMBL" id="KAL0468125.1"/>
    </source>
</evidence>
<reference evidence="1 2" key="1">
    <citation type="submission" date="2023-09" db="EMBL/GenBank/DDBJ databases">
        <title>Multi-omics analysis of a traditional fermented food reveals byproduct-associated fungal strains for waste-to-food upcycling.</title>
        <authorList>
            <consortium name="Lawrence Berkeley National Laboratory"/>
            <person name="Rekdal V.M."/>
            <person name="Villalobos-Escobedo J.M."/>
            <person name="Rodriguez-Valeron N."/>
            <person name="Garcia M.O."/>
            <person name="Vasquez D.P."/>
            <person name="Damayanti I."/>
            <person name="Sorensen P.M."/>
            <person name="Baidoo E.E."/>
            <person name="De Carvalho A.C."/>
            <person name="Riley R."/>
            <person name="Lipzen A."/>
            <person name="He G."/>
            <person name="Yan M."/>
            <person name="Haridas S."/>
            <person name="Daum C."/>
            <person name="Yoshinaga Y."/>
            <person name="Ng V."/>
            <person name="Grigoriev I.V."/>
            <person name="Munk R."/>
            <person name="Nuraida L."/>
            <person name="Wijaya C.H."/>
            <person name="Morales P.-C."/>
            <person name="Keasling J.D."/>
        </authorList>
    </citation>
    <scope>NUCLEOTIDE SEQUENCE [LARGE SCALE GENOMIC DNA]</scope>
    <source>
        <strain evidence="1 2">FGSC 2613</strain>
    </source>
</reference>
<proteinExistence type="predicted"/>
<dbReference type="EMBL" id="JAVLET010000007">
    <property type="protein sequence ID" value="KAL0468125.1"/>
    <property type="molecule type" value="Genomic_DNA"/>
</dbReference>
<evidence type="ECO:0000313" key="2">
    <source>
        <dbReference type="Proteomes" id="UP001451303"/>
    </source>
</evidence>
<organism evidence="1 2">
    <name type="scientific">Neurospora intermedia</name>
    <dbReference type="NCBI Taxonomy" id="5142"/>
    <lineage>
        <taxon>Eukaryota</taxon>
        <taxon>Fungi</taxon>
        <taxon>Dikarya</taxon>
        <taxon>Ascomycota</taxon>
        <taxon>Pezizomycotina</taxon>
        <taxon>Sordariomycetes</taxon>
        <taxon>Sordariomycetidae</taxon>
        <taxon>Sordariales</taxon>
        <taxon>Sordariaceae</taxon>
        <taxon>Neurospora</taxon>
    </lineage>
</organism>
<name>A0ABR3D5Y2_NEUIN</name>
<comment type="caution">
    <text evidence="1">The sequence shown here is derived from an EMBL/GenBank/DDBJ whole genome shotgun (WGS) entry which is preliminary data.</text>
</comment>
<gene>
    <name evidence="1" type="ORF">QR685DRAFT_446454</name>
</gene>